<feature type="compositionally biased region" description="Basic and acidic residues" evidence="1">
    <location>
        <begin position="970"/>
        <end position="979"/>
    </location>
</feature>
<feature type="compositionally biased region" description="Low complexity" evidence="1">
    <location>
        <begin position="21"/>
        <end position="38"/>
    </location>
</feature>
<feature type="region of interest" description="Disordered" evidence="1">
    <location>
        <begin position="1"/>
        <end position="68"/>
    </location>
</feature>
<keyword evidence="2" id="KW-0472">Membrane</keyword>
<feature type="compositionally biased region" description="Basic and acidic residues" evidence="1">
    <location>
        <begin position="56"/>
        <end position="68"/>
    </location>
</feature>
<dbReference type="InterPro" id="IPR045338">
    <property type="entry name" value="DUF6535"/>
</dbReference>
<evidence type="ECO:0000313" key="4">
    <source>
        <dbReference type="EMBL" id="KAJ7347891.1"/>
    </source>
</evidence>
<name>A0AAD7A1X0_9AGAR</name>
<feature type="domain" description="DUF6535" evidence="3">
    <location>
        <begin position="78"/>
        <end position="254"/>
    </location>
</feature>
<feature type="transmembrane region" description="Helical" evidence="2">
    <location>
        <begin position="259"/>
        <end position="281"/>
    </location>
</feature>
<dbReference type="Pfam" id="PF20153">
    <property type="entry name" value="DUF6535"/>
    <property type="match status" value="1"/>
</dbReference>
<evidence type="ECO:0000256" key="1">
    <source>
        <dbReference type="SAM" id="MobiDB-lite"/>
    </source>
</evidence>
<evidence type="ECO:0000256" key="2">
    <source>
        <dbReference type="SAM" id="Phobius"/>
    </source>
</evidence>
<comment type="caution">
    <text evidence="4">The sequence shown here is derived from an EMBL/GenBank/DDBJ whole genome shotgun (WGS) entry which is preliminary data.</text>
</comment>
<dbReference type="AlphaFoldDB" id="A0AAD7A1X0"/>
<reference evidence="4" key="1">
    <citation type="submission" date="2023-03" db="EMBL/GenBank/DDBJ databases">
        <title>Massive genome expansion in bonnet fungi (Mycena s.s.) driven by repeated elements and novel gene families across ecological guilds.</title>
        <authorList>
            <consortium name="Lawrence Berkeley National Laboratory"/>
            <person name="Harder C.B."/>
            <person name="Miyauchi S."/>
            <person name="Viragh M."/>
            <person name="Kuo A."/>
            <person name="Thoen E."/>
            <person name="Andreopoulos B."/>
            <person name="Lu D."/>
            <person name="Skrede I."/>
            <person name="Drula E."/>
            <person name="Henrissat B."/>
            <person name="Morin E."/>
            <person name="Kohler A."/>
            <person name="Barry K."/>
            <person name="LaButti K."/>
            <person name="Morin E."/>
            <person name="Salamov A."/>
            <person name="Lipzen A."/>
            <person name="Mereny Z."/>
            <person name="Hegedus B."/>
            <person name="Baldrian P."/>
            <person name="Stursova M."/>
            <person name="Weitz H."/>
            <person name="Taylor A."/>
            <person name="Grigoriev I.V."/>
            <person name="Nagy L.G."/>
            <person name="Martin F."/>
            <person name="Kauserud H."/>
        </authorList>
    </citation>
    <scope>NUCLEOTIDE SEQUENCE</scope>
    <source>
        <strain evidence="4">CBHHK002</strain>
    </source>
</reference>
<keyword evidence="2" id="KW-0812">Transmembrane</keyword>
<accession>A0AAD7A1X0</accession>
<protein>
    <recommendedName>
        <fullName evidence="3">DUF6535 domain-containing protein</fullName>
    </recommendedName>
</protein>
<feature type="region of interest" description="Disordered" evidence="1">
    <location>
        <begin position="960"/>
        <end position="979"/>
    </location>
</feature>
<organism evidence="4 5">
    <name type="scientific">Mycena albidolilacea</name>
    <dbReference type="NCBI Taxonomy" id="1033008"/>
    <lineage>
        <taxon>Eukaryota</taxon>
        <taxon>Fungi</taxon>
        <taxon>Dikarya</taxon>
        <taxon>Basidiomycota</taxon>
        <taxon>Agaricomycotina</taxon>
        <taxon>Agaricomycetes</taxon>
        <taxon>Agaricomycetidae</taxon>
        <taxon>Agaricales</taxon>
        <taxon>Marasmiineae</taxon>
        <taxon>Mycenaceae</taxon>
        <taxon>Mycena</taxon>
    </lineage>
</organism>
<proteinExistence type="predicted"/>
<gene>
    <name evidence="4" type="ORF">DFH08DRAFT_866829</name>
</gene>
<evidence type="ECO:0000313" key="5">
    <source>
        <dbReference type="Proteomes" id="UP001218218"/>
    </source>
</evidence>
<keyword evidence="2" id="KW-1133">Transmembrane helix</keyword>
<dbReference type="EMBL" id="JARIHO010000018">
    <property type="protein sequence ID" value="KAJ7347891.1"/>
    <property type="molecule type" value="Genomic_DNA"/>
</dbReference>
<feature type="transmembrane region" description="Helical" evidence="2">
    <location>
        <begin position="233"/>
        <end position="253"/>
    </location>
</feature>
<evidence type="ECO:0000259" key="3">
    <source>
        <dbReference type="Pfam" id="PF20153"/>
    </source>
</evidence>
<dbReference type="Proteomes" id="UP001218218">
    <property type="component" value="Unassembled WGS sequence"/>
</dbReference>
<keyword evidence="5" id="KW-1185">Reference proteome</keyword>
<sequence length="979" mass="110347">MDLGLELESQAESPPHRSERGSVLSRLASAASRLLQGRRSGKTKATNPEPAAFEPTKQDPEKGNYSKAENEEGCAKIWSIYVGEAERYDKALIESWKADMEGMLIFSGLFSASLTAFLIESYKILQPDSGDLTVAAIMQVSQQLAAIASNTTFAPRSSPPFNPTTASLWCNALWFISLSLSLTCALLATLVEQWAREFLHKTEMRPSPVRRARIFSFLYFGLKRFRMHTIVDVIPFLLHTSLLLFFAGLIAFLLPVNHIMMYLMGIALCVFLLLYAVLTLLPVIRLDCPYRTPLSAPLWSLLQTLFGLFDETFSSSRDTITDSIVDSALRNTQSRDQRALQWTLDSLTDDVELLPFVEAIPDLVYGSNGFRRVNDHLFDAVLGTTEEASPLVTRICSLISGTQGMSRDDPLGVRRRTAGQRAIWALCMMPCAWDRYFNINPALFDGFDPSLSKTVLLAVGYQAQRWSCALVGMLHGLLVNHDLSSVYFRDEVLPTVQRLLQLVLNQEDLFVSPFPQIFRPPEQNPNPCSVLLGELDELYHGFGDLEPTALQLEKTRRIVAALRDSHDLAYNCLVFVALFLGEGLAGFPYQVVDPLFEPMRTCSTILSEIELDPPKRAVTPTDMPYIGFPPAMREVEFTWDRPGQLDILARIAFRLLRFLPPSIGFTTYLHKRKNELAIQYALTECDLISLAHLLGDSLPYPMKQDDFEVERIICDITMVGSCIRSDSAAIQFIDDVLARRPPDLLPQNSAIKAVRYLRRLRQVYHELVTVEYTPRFDRLPNLQRICQGELLHPLSPLFLPQNVHIPTVIESLHTHLLNDYISFLSEFFQKLVPPAARLAIPAFHEYASGPWATVDRDVQNRFFAAILAYTKSLEPHSRSDWAVIEERLWGCHLFWIPFYWEGPKPSLNGIEPSCLPLLQEALELYNAAAAETQSEEDIRMDTTSSKRLLAEVGEMSARLIPVSDPTTDVDNGKRDAEND</sequence>